<comment type="caution">
    <text evidence="1">The sequence shown here is derived from an EMBL/GenBank/DDBJ whole genome shotgun (WGS) entry which is preliminary data.</text>
</comment>
<organism evidence="1">
    <name type="scientific">bioreactor metagenome</name>
    <dbReference type="NCBI Taxonomy" id="1076179"/>
    <lineage>
        <taxon>unclassified sequences</taxon>
        <taxon>metagenomes</taxon>
        <taxon>ecological metagenomes</taxon>
    </lineage>
</organism>
<accession>A0A644Z3C0</accession>
<evidence type="ECO:0000313" key="1">
    <source>
        <dbReference type="EMBL" id="MPM35039.1"/>
    </source>
</evidence>
<gene>
    <name evidence="1" type="ORF">SDC9_81629</name>
</gene>
<reference evidence="1" key="1">
    <citation type="submission" date="2019-08" db="EMBL/GenBank/DDBJ databases">
        <authorList>
            <person name="Kucharzyk K."/>
            <person name="Murdoch R.W."/>
            <person name="Higgins S."/>
            <person name="Loffler F."/>
        </authorList>
    </citation>
    <scope>NUCLEOTIDE SEQUENCE</scope>
</reference>
<proteinExistence type="predicted"/>
<dbReference type="Gene3D" id="2.60.40.2700">
    <property type="match status" value="1"/>
</dbReference>
<protein>
    <submittedName>
        <fullName evidence="1">Uncharacterized protein</fullName>
    </submittedName>
</protein>
<dbReference type="AlphaFoldDB" id="A0A644Z3C0"/>
<sequence length="350" mass="36205">MTPNKTPLTGIGNIAVTWNSSGVPTLTAGAVSPPGATFTYQWWSNTGIISGATSSSYTGTADTSYYVTATGTGAYSGTAISLTVTPTRTLLQSIGATTVTWSSSGVPTLTAGAVAPSGATFTYQWWSDNGSGWSSIAGATSSSYIGAENIPYKVVVTGTGAYTGTKESTVTPRRTSLTGIGVITITRNGSTLTLTAGAVSPPGATVTYQWQTYSGSSWSNVTGATSSSCYAAGDTRYRVVVTGTGAYSGTRASDPVDTPTQVTAIGDITKYYSTLYPGAVTPSGATVTYQWQRSERNWFFGWSGWSSWSNIGTGSTCSFTSDGTFTDYRYQLIVTGTGDYYGSATSATYG</sequence>
<name>A0A644Z3C0_9ZZZZ</name>
<dbReference type="EMBL" id="VSSQ01007160">
    <property type="protein sequence ID" value="MPM35039.1"/>
    <property type="molecule type" value="Genomic_DNA"/>
</dbReference>